<accession>A0ABW7H4V8</accession>
<comment type="caution">
    <text evidence="1">The sequence shown here is derived from an EMBL/GenBank/DDBJ whole genome shotgun (WGS) entry which is preliminary data.</text>
</comment>
<dbReference type="Proteomes" id="UP001606303">
    <property type="component" value="Unassembled WGS sequence"/>
</dbReference>
<protein>
    <submittedName>
        <fullName evidence="1">Uncharacterized protein</fullName>
    </submittedName>
</protein>
<name>A0ABW7H4V8_9BURK</name>
<sequence>MLALSVPLTAIKKLSDEQRFAYYLLGHIFNELMCLQKLVGFALPKHDDPRPARLRPELGQAMFLFRLASGKIWEASKAIRETKELAKTLREDVLPLLPDGLKRLKELNAAVNSATWLSPLRNGMGFHFPNFERWSSHVVPDESWVDDLVFLGDKSGNTYYDAADTVAQAWMFEQYGTVDLRNAVDPLIGQMIDLLRIMNSFLEDALGVFVAEVILEGSAKPQLVGKVLAPEFERVFIPFWTAMPSRRT</sequence>
<organism evidence="1 2">
    <name type="scientific">Pelomonas baiyunensis</name>
    <dbReference type="NCBI Taxonomy" id="3299026"/>
    <lineage>
        <taxon>Bacteria</taxon>
        <taxon>Pseudomonadati</taxon>
        <taxon>Pseudomonadota</taxon>
        <taxon>Betaproteobacteria</taxon>
        <taxon>Burkholderiales</taxon>
        <taxon>Sphaerotilaceae</taxon>
        <taxon>Roseateles</taxon>
    </lineage>
</organism>
<dbReference type="RefSeq" id="WP_394387691.1">
    <property type="nucleotide sequence ID" value="NZ_JBIGIB010000008.1"/>
</dbReference>
<gene>
    <name evidence="1" type="ORF">ACG01O_21820</name>
</gene>
<keyword evidence="2" id="KW-1185">Reference proteome</keyword>
<dbReference type="EMBL" id="JBIGIB010000008">
    <property type="protein sequence ID" value="MFG6469272.1"/>
    <property type="molecule type" value="Genomic_DNA"/>
</dbReference>
<evidence type="ECO:0000313" key="1">
    <source>
        <dbReference type="EMBL" id="MFG6469272.1"/>
    </source>
</evidence>
<reference evidence="1 2" key="1">
    <citation type="submission" date="2024-08" db="EMBL/GenBank/DDBJ databases">
        <authorList>
            <person name="Lu H."/>
        </authorList>
    </citation>
    <scope>NUCLEOTIDE SEQUENCE [LARGE SCALE GENOMIC DNA]</scope>
    <source>
        <strain evidence="1 2">BYS87W</strain>
    </source>
</reference>
<evidence type="ECO:0000313" key="2">
    <source>
        <dbReference type="Proteomes" id="UP001606303"/>
    </source>
</evidence>
<proteinExistence type="predicted"/>